<dbReference type="PANTHER" id="PTHR30349">
    <property type="entry name" value="PHAGE INTEGRASE-RELATED"/>
    <property type="match status" value="1"/>
</dbReference>
<dbReference type="GO" id="GO:0015074">
    <property type="term" value="P:DNA integration"/>
    <property type="evidence" value="ECO:0007669"/>
    <property type="project" value="InterPro"/>
</dbReference>
<dbReference type="AlphaFoldDB" id="A0A263BXB5"/>
<comment type="caution">
    <text evidence="3">The sequence shown here is derived from an EMBL/GenBank/DDBJ whole genome shotgun (WGS) entry which is preliminary data.</text>
</comment>
<evidence type="ECO:0000313" key="4">
    <source>
        <dbReference type="Proteomes" id="UP000217083"/>
    </source>
</evidence>
<name>A0A263BXB5_9BACI</name>
<keyword evidence="1" id="KW-0233">DNA recombination</keyword>
<evidence type="ECO:0000259" key="2">
    <source>
        <dbReference type="PROSITE" id="PS51898"/>
    </source>
</evidence>
<dbReference type="Pfam" id="PF00589">
    <property type="entry name" value="Phage_integrase"/>
    <property type="match status" value="1"/>
</dbReference>
<proteinExistence type="predicted"/>
<evidence type="ECO:0000313" key="3">
    <source>
        <dbReference type="EMBL" id="OZM58365.1"/>
    </source>
</evidence>
<dbReference type="InterPro" id="IPR011010">
    <property type="entry name" value="DNA_brk_join_enz"/>
</dbReference>
<dbReference type="InterPro" id="IPR050090">
    <property type="entry name" value="Tyrosine_recombinase_XerCD"/>
</dbReference>
<dbReference type="Gene3D" id="1.10.443.10">
    <property type="entry name" value="Intergrase catalytic core"/>
    <property type="match status" value="1"/>
</dbReference>
<reference evidence="3 4" key="2">
    <citation type="submission" date="2017-09" db="EMBL/GenBank/DDBJ databases">
        <title>Bacillus patelloidae sp. nov., isolated from the intestinal tract of a marine limpet.</title>
        <authorList>
            <person name="Liu R."/>
            <person name="Dong C."/>
            <person name="Shao Z."/>
        </authorList>
    </citation>
    <scope>NUCLEOTIDE SEQUENCE [LARGE SCALE GENOMIC DNA]</scope>
    <source>
        <strain evidence="3 4">SA5d-4</strain>
    </source>
</reference>
<feature type="domain" description="Tyr recombinase" evidence="2">
    <location>
        <begin position="1"/>
        <end position="163"/>
    </location>
</feature>
<evidence type="ECO:0000256" key="1">
    <source>
        <dbReference type="ARBA" id="ARBA00023172"/>
    </source>
</evidence>
<keyword evidence="4" id="KW-1185">Reference proteome</keyword>
<dbReference type="InterPro" id="IPR013762">
    <property type="entry name" value="Integrase-like_cat_sf"/>
</dbReference>
<sequence>MRQGEVLGLRWQDIDFDIRTLSVTQTLSHDGKTLNRGAKTKASIRTIALPKETVDKLKHHRKLVEDEKKKAGTIYNDNDLVVCTEIGTPCHPRNILRTMYTVIKKVGLQRIRFHDLRHTHATLLLKQGTHPKIVSERLGHADTRITLDRYSHLLPNMQREVADSFGDMLFGSEYKSKQDVIKEWESILYHVTKA</sequence>
<dbReference type="EMBL" id="NPIA01000001">
    <property type="protein sequence ID" value="OZM58365.1"/>
    <property type="molecule type" value="Genomic_DNA"/>
</dbReference>
<gene>
    <name evidence="3" type="ORF">CIB95_01990</name>
</gene>
<dbReference type="CDD" id="cd01189">
    <property type="entry name" value="INT_ICEBs1_C_like"/>
    <property type="match status" value="1"/>
</dbReference>
<dbReference type="PROSITE" id="PS51898">
    <property type="entry name" value="TYR_RECOMBINASE"/>
    <property type="match status" value="1"/>
</dbReference>
<protein>
    <submittedName>
        <fullName evidence="3">Integrase</fullName>
    </submittedName>
</protein>
<dbReference type="SUPFAM" id="SSF56349">
    <property type="entry name" value="DNA breaking-rejoining enzymes"/>
    <property type="match status" value="1"/>
</dbReference>
<dbReference type="GO" id="GO:0006310">
    <property type="term" value="P:DNA recombination"/>
    <property type="evidence" value="ECO:0007669"/>
    <property type="project" value="UniProtKB-KW"/>
</dbReference>
<dbReference type="InterPro" id="IPR002104">
    <property type="entry name" value="Integrase_catalytic"/>
</dbReference>
<dbReference type="PANTHER" id="PTHR30349:SF64">
    <property type="entry name" value="PROPHAGE INTEGRASE INTD-RELATED"/>
    <property type="match status" value="1"/>
</dbReference>
<accession>A0A263BXB5</accession>
<organism evidence="3 4">
    <name type="scientific">Lottiidibacillus patelloidae</name>
    <dbReference type="NCBI Taxonomy" id="2670334"/>
    <lineage>
        <taxon>Bacteria</taxon>
        <taxon>Bacillati</taxon>
        <taxon>Bacillota</taxon>
        <taxon>Bacilli</taxon>
        <taxon>Bacillales</taxon>
        <taxon>Bacillaceae</taxon>
        <taxon>Lottiidibacillus</taxon>
    </lineage>
</organism>
<reference evidence="4" key="1">
    <citation type="submission" date="2017-08" db="EMBL/GenBank/DDBJ databases">
        <authorList>
            <person name="Huang Z."/>
        </authorList>
    </citation>
    <scope>NUCLEOTIDE SEQUENCE [LARGE SCALE GENOMIC DNA]</scope>
    <source>
        <strain evidence="4">SA5d-4</strain>
    </source>
</reference>
<dbReference type="Proteomes" id="UP000217083">
    <property type="component" value="Unassembled WGS sequence"/>
</dbReference>
<dbReference type="GO" id="GO:0003677">
    <property type="term" value="F:DNA binding"/>
    <property type="evidence" value="ECO:0007669"/>
    <property type="project" value="InterPro"/>
</dbReference>